<dbReference type="Pfam" id="PF09860">
    <property type="entry name" value="DUF2087"/>
    <property type="match status" value="1"/>
</dbReference>
<dbReference type="AlphaFoldDB" id="A0A1G6HN29"/>
<sequence length="169" mass="18369">MTCMAHDWRPILAALADERTLAVYAQVVLAAPPVTATHLTSLDLRALRRLVATGLVVEDGERFRARPAVYSEALASAAQVDRGTAGSADGPERFLSDGKLLNLPRKRSDREDVVRLLAGRVLARSERVSEGELMLRLGELASDPVGLRRAMVDAGFISRTPNGSEYWST</sequence>
<feature type="domain" description="DUF2087" evidence="1">
    <location>
        <begin position="100"/>
        <end position="167"/>
    </location>
</feature>
<protein>
    <recommendedName>
        <fullName evidence="1">DUF2087 domain-containing protein</fullName>
    </recommendedName>
</protein>
<dbReference type="STRING" id="1814289.SAMN05216410_1132"/>
<dbReference type="Proteomes" id="UP000199039">
    <property type="component" value="Unassembled WGS sequence"/>
</dbReference>
<name>A0A1G6HN29_9MICO</name>
<keyword evidence="3" id="KW-1185">Reference proteome</keyword>
<proteinExistence type="predicted"/>
<gene>
    <name evidence="2" type="ORF">SAMN05216410_1132</name>
</gene>
<dbReference type="EMBL" id="FMYH01000001">
    <property type="protein sequence ID" value="SDB95295.1"/>
    <property type="molecule type" value="Genomic_DNA"/>
</dbReference>
<accession>A0A1G6HN29</accession>
<dbReference type="InterPro" id="IPR018656">
    <property type="entry name" value="DUF2087"/>
</dbReference>
<evidence type="ECO:0000259" key="1">
    <source>
        <dbReference type="Pfam" id="PF09860"/>
    </source>
</evidence>
<reference evidence="2 3" key="1">
    <citation type="submission" date="2016-09" db="EMBL/GenBank/DDBJ databases">
        <authorList>
            <person name="Capua I."/>
            <person name="De Benedictis P."/>
            <person name="Joannis T."/>
            <person name="Lombin L.H."/>
            <person name="Cattoli G."/>
        </authorList>
    </citation>
    <scope>NUCLEOTIDE SEQUENCE [LARGE SCALE GENOMIC DNA]</scope>
    <source>
        <strain evidence="2 3">ISLP-3</strain>
    </source>
</reference>
<evidence type="ECO:0000313" key="2">
    <source>
        <dbReference type="EMBL" id="SDB95295.1"/>
    </source>
</evidence>
<organism evidence="2 3">
    <name type="scientific">Sanguibacter gelidistatuariae</name>
    <dbReference type="NCBI Taxonomy" id="1814289"/>
    <lineage>
        <taxon>Bacteria</taxon>
        <taxon>Bacillati</taxon>
        <taxon>Actinomycetota</taxon>
        <taxon>Actinomycetes</taxon>
        <taxon>Micrococcales</taxon>
        <taxon>Sanguibacteraceae</taxon>
        <taxon>Sanguibacter</taxon>
    </lineage>
</organism>
<evidence type="ECO:0000313" key="3">
    <source>
        <dbReference type="Proteomes" id="UP000199039"/>
    </source>
</evidence>